<proteinExistence type="predicted"/>
<reference evidence="2 3" key="1">
    <citation type="journal article" date="2023" name="bioRxiv">
        <title>High-quality genome assemblies of four members of thePodospora anserinaspecies complex.</title>
        <authorList>
            <person name="Ament-Velasquez S.L."/>
            <person name="Vogan A.A."/>
            <person name="Wallerman O."/>
            <person name="Hartmann F."/>
            <person name="Gautier V."/>
            <person name="Silar P."/>
            <person name="Giraud T."/>
            <person name="Johannesson H."/>
        </authorList>
    </citation>
    <scope>NUCLEOTIDE SEQUENCE [LARGE SCALE GENOMIC DNA]</scope>
    <source>
        <strain evidence="2 3">CBS 112042</strain>
    </source>
</reference>
<accession>A0ABR0FBD9</accession>
<dbReference type="RefSeq" id="XP_062730271.1">
    <property type="nucleotide sequence ID" value="XM_062873104.1"/>
</dbReference>
<keyword evidence="1" id="KW-0812">Transmembrane</keyword>
<comment type="caution">
    <text evidence="2">The sequence shown here is derived from an EMBL/GenBank/DDBJ whole genome shotgun (WGS) entry which is preliminary data.</text>
</comment>
<keyword evidence="1" id="KW-0472">Membrane</keyword>
<sequence length="62" mass="6878">MAGGTSCLYSGKVQRTCWWRSCGPRLSEEEGPLAMLHSLACLWLSLGASAWCSWLRFRLASV</sequence>
<evidence type="ECO:0000313" key="2">
    <source>
        <dbReference type="EMBL" id="KAK4641295.1"/>
    </source>
</evidence>
<keyword evidence="1" id="KW-1133">Transmembrane helix</keyword>
<protein>
    <submittedName>
        <fullName evidence="2">Uncharacterized protein</fullName>
    </submittedName>
</protein>
<gene>
    <name evidence="2" type="ORF">QC761_0100780</name>
</gene>
<name>A0ABR0FBD9_9PEZI</name>
<dbReference type="Proteomes" id="UP001322138">
    <property type="component" value="Unassembled WGS sequence"/>
</dbReference>
<evidence type="ECO:0000256" key="1">
    <source>
        <dbReference type="SAM" id="Phobius"/>
    </source>
</evidence>
<organism evidence="2 3">
    <name type="scientific">Podospora bellae-mahoneyi</name>
    <dbReference type="NCBI Taxonomy" id="2093777"/>
    <lineage>
        <taxon>Eukaryota</taxon>
        <taxon>Fungi</taxon>
        <taxon>Dikarya</taxon>
        <taxon>Ascomycota</taxon>
        <taxon>Pezizomycotina</taxon>
        <taxon>Sordariomycetes</taxon>
        <taxon>Sordariomycetidae</taxon>
        <taxon>Sordariales</taxon>
        <taxon>Podosporaceae</taxon>
        <taxon>Podospora</taxon>
    </lineage>
</organism>
<keyword evidence="3" id="KW-1185">Reference proteome</keyword>
<evidence type="ECO:0000313" key="3">
    <source>
        <dbReference type="Proteomes" id="UP001322138"/>
    </source>
</evidence>
<feature type="transmembrane region" description="Helical" evidence="1">
    <location>
        <begin position="34"/>
        <end position="57"/>
    </location>
</feature>
<dbReference type="GeneID" id="87892482"/>
<dbReference type="EMBL" id="JAFFGZ010000008">
    <property type="protein sequence ID" value="KAK4641295.1"/>
    <property type="molecule type" value="Genomic_DNA"/>
</dbReference>